<evidence type="ECO:0000313" key="2">
    <source>
        <dbReference type="EMBL" id="GAA0444597.1"/>
    </source>
</evidence>
<proteinExistence type="predicted"/>
<comment type="caution">
    <text evidence="2">The sequence shown here is derived from an EMBL/GenBank/DDBJ whole genome shotgun (WGS) entry which is preliminary data.</text>
</comment>
<gene>
    <name evidence="2" type="ORF">GCM10009544_04200</name>
</gene>
<feature type="region of interest" description="Disordered" evidence="1">
    <location>
        <begin position="1"/>
        <end position="66"/>
    </location>
</feature>
<keyword evidence="3" id="KW-1185">Reference proteome</keyword>
<accession>A0ABN0ZDU3</accession>
<evidence type="ECO:0000256" key="1">
    <source>
        <dbReference type="SAM" id="MobiDB-lite"/>
    </source>
</evidence>
<name>A0ABN0ZDU3_9ACTN</name>
<reference evidence="3" key="1">
    <citation type="journal article" date="2019" name="Int. J. Syst. Evol. Microbiol.">
        <title>The Global Catalogue of Microorganisms (GCM) 10K type strain sequencing project: providing services to taxonomists for standard genome sequencing and annotation.</title>
        <authorList>
            <consortium name="The Broad Institute Genomics Platform"/>
            <consortium name="The Broad Institute Genome Sequencing Center for Infectious Disease"/>
            <person name="Wu L."/>
            <person name="Ma J."/>
        </authorList>
    </citation>
    <scope>NUCLEOTIDE SEQUENCE [LARGE SCALE GENOMIC DNA]</scope>
    <source>
        <strain evidence="3">JCM 10649</strain>
    </source>
</reference>
<evidence type="ECO:0000313" key="3">
    <source>
        <dbReference type="Proteomes" id="UP001499895"/>
    </source>
</evidence>
<protein>
    <submittedName>
        <fullName evidence="2">Uncharacterized protein</fullName>
    </submittedName>
</protein>
<feature type="compositionally biased region" description="Basic and acidic residues" evidence="1">
    <location>
        <begin position="24"/>
        <end position="41"/>
    </location>
</feature>
<sequence>MHLGAAGAQEADEDGLFEGGQGVLDHRGEHAGGADLHERGDTLGFEGAHGGTETDALADLPDPVCG</sequence>
<organism evidence="2 3">
    <name type="scientific">Streptomyces stramineus</name>
    <dbReference type="NCBI Taxonomy" id="173861"/>
    <lineage>
        <taxon>Bacteria</taxon>
        <taxon>Bacillati</taxon>
        <taxon>Actinomycetota</taxon>
        <taxon>Actinomycetes</taxon>
        <taxon>Kitasatosporales</taxon>
        <taxon>Streptomycetaceae</taxon>
        <taxon>Streptomyces</taxon>
    </lineage>
</organism>
<dbReference type="EMBL" id="BAAAHB010000002">
    <property type="protein sequence ID" value="GAA0444597.1"/>
    <property type="molecule type" value="Genomic_DNA"/>
</dbReference>
<dbReference type="Proteomes" id="UP001499895">
    <property type="component" value="Unassembled WGS sequence"/>
</dbReference>